<dbReference type="EMBL" id="JASSZA010000014">
    <property type="protein sequence ID" value="KAK2094019.1"/>
    <property type="molecule type" value="Genomic_DNA"/>
</dbReference>
<dbReference type="SUPFAM" id="SSF48726">
    <property type="entry name" value="Immunoglobulin"/>
    <property type="match status" value="1"/>
</dbReference>
<evidence type="ECO:0008006" key="4">
    <source>
        <dbReference type="Google" id="ProtNLM"/>
    </source>
</evidence>
<sequence>MAPASSGPPLPAGVISDANLRVTALSDVLLKESKWTKTFFGEGQASLSFSQLHKDDEGLYTLRIVSRGGVSDHSAFLFVRGGQRGRQGADPGCAGEGRRPREEGGAGKGVRTV</sequence>
<accession>A0ABQ9UAD1</accession>
<comment type="caution">
    <text evidence="2">The sequence shown here is derived from an EMBL/GenBank/DDBJ whole genome shotgun (WGS) entry which is preliminary data.</text>
</comment>
<feature type="compositionally biased region" description="Basic and acidic residues" evidence="1">
    <location>
        <begin position="96"/>
        <end position="105"/>
    </location>
</feature>
<reference evidence="2 3" key="1">
    <citation type="submission" date="2023-05" db="EMBL/GenBank/DDBJ databases">
        <title>B98-5 Cell Line De Novo Hybrid Assembly: An Optical Mapping Approach.</title>
        <authorList>
            <person name="Kananen K."/>
            <person name="Auerbach J.A."/>
            <person name="Kautto E."/>
            <person name="Blachly J.S."/>
        </authorList>
    </citation>
    <scope>NUCLEOTIDE SEQUENCE [LARGE SCALE GENOMIC DNA]</scope>
    <source>
        <strain evidence="2">B95-8</strain>
        <tissue evidence="2">Cell line</tissue>
    </source>
</reference>
<keyword evidence="3" id="KW-1185">Reference proteome</keyword>
<evidence type="ECO:0000256" key="1">
    <source>
        <dbReference type="SAM" id="MobiDB-lite"/>
    </source>
</evidence>
<protein>
    <recommendedName>
        <fullName evidence="4">Immunoglobulin V-set domain-containing protein</fullName>
    </recommendedName>
</protein>
<dbReference type="InterPro" id="IPR036179">
    <property type="entry name" value="Ig-like_dom_sf"/>
</dbReference>
<name>A0ABQ9UAD1_SAGOE</name>
<feature type="region of interest" description="Disordered" evidence="1">
    <location>
        <begin position="83"/>
        <end position="113"/>
    </location>
</feature>
<evidence type="ECO:0000313" key="3">
    <source>
        <dbReference type="Proteomes" id="UP001266305"/>
    </source>
</evidence>
<evidence type="ECO:0000313" key="2">
    <source>
        <dbReference type="EMBL" id="KAK2094019.1"/>
    </source>
</evidence>
<dbReference type="CDD" id="cd00096">
    <property type="entry name" value="Ig"/>
    <property type="match status" value="1"/>
</dbReference>
<gene>
    <name evidence="2" type="ORF">P7K49_027757</name>
</gene>
<organism evidence="2 3">
    <name type="scientific">Saguinus oedipus</name>
    <name type="common">Cotton-top tamarin</name>
    <name type="synonym">Oedipomidas oedipus</name>
    <dbReference type="NCBI Taxonomy" id="9490"/>
    <lineage>
        <taxon>Eukaryota</taxon>
        <taxon>Metazoa</taxon>
        <taxon>Chordata</taxon>
        <taxon>Craniata</taxon>
        <taxon>Vertebrata</taxon>
        <taxon>Euteleostomi</taxon>
        <taxon>Mammalia</taxon>
        <taxon>Eutheria</taxon>
        <taxon>Euarchontoglires</taxon>
        <taxon>Primates</taxon>
        <taxon>Haplorrhini</taxon>
        <taxon>Platyrrhini</taxon>
        <taxon>Cebidae</taxon>
        <taxon>Callitrichinae</taxon>
        <taxon>Saguinus</taxon>
    </lineage>
</organism>
<proteinExistence type="predicted"/>
<dbReference type="Proteomes" id="UP001266305">
    <property type="component" value="Unassembled WGS sequence"/>
</dbReference>